<accession>A0A507ADU7</accession>
<dbReference type="Proteomes" id="UP000319257">
    <property type="component" value="Unassembled WGS sequence"/>
</dbReference>
<comment type="caution">
    <text evidence="3">The sequence shown here is derived from an EMBL/GenBank/DDBJ whole genome shotgun (WGS) entry which is preliminary data.</text>
</comment>
<dbReference type="InParanoid" id="A0A507ADU7"/>
<dbReference type="GO" id="GO:0016616">
    <property type="term" value="F:oxidoreductase activity, acting on the CH-OH group of donors, NAD or NADP as acceptor"/>
    <property type="evidence" value="ECO:0007669"/>
    <property type="project" value="TreeGrafter"/>
</dbReference>
<keyword evidence="4" id="KW-1185">Reference proteome</keyword>
<reference evidence="3 4" key="1">
    <citation type="submission" date="2019-06" db="EMBL/GenBank/DDBJ databases">
        <title>Draft genome sequence of the filamentous fungus Phialemoniopsis curvata isolated from diesel fuel.</title>
        <authorList>
            <person name="Varaljay V.A."/>
            <person name="Lyon W.J."/>
            <person name="Crouch A.L."/>
            <person name="Drake C.E."/>
            <person name="Hollomon J.M."/>
            <person name="Nadeau L.J."/>
            <person name="Nunn H.S."/>
            <person name="Stevenson B.S."/>
            <person name="Bojanowski C.L."/>
            <person name="Crookes-Goodson W.J."/>
        </authorList>
    </citation>
    <scope>NUCLEOTIDE SEQUENCE [LARGE SCALE GENOMIC DNA]</scope>
    <source>
        <strain evidence="3 4">D216</strain>
    </source>
</reference>
<dbReference type="RefSeq" id="XP_030989006.1">
    <property type="nucleotide sequence ID" value="XM_031133449.1"/>
</dbReference>
<proteinExistence type="inferred from homology"/>
<feature type="transmembrane region" description="Helical" evidence="2">
    <location>
        <begin position="35"/>
        <end position="58"/>
    </location>
</feature>
<dbReference type="PANTHER" id="PTHR42760">
    <property type="entry name" value="SHORT-CHAIN DEHYDROGENASES/REDUCTASES FAMILY MEMBER"/>
    <property type="match status" value="1"/>
</dbReference>
<evidence type="ECO:0000313" key="3">
    <source>
        <dbReference type="EMBL" id="TPX07295.1"/>
    </source>
</evidence>
<gene>
    <name evidence="3" type="ORF">E0L32_010792</name>
</gene>
<protein>
    <submittedName>
        <fullName evidence="3">Uncharacterized protein</fullName>
    </submittedName>
</protein>
<evidence type="ECO:0000256" key="1">
    <source>
        <dbReference type="ARBA" id="ARBA00006484"/>
    </source>
</evidence>
<dbReference type="InterPro" id="IPR036291">
    <property type="entry name" value="NAD(P)-bd_dom_sf"/>
</dbReference>
<dbReference type="SUPFAM" id="SSF51735">
    <property type="entry name" value="NAD(P)-binding Rossmann-fold domains"/>
    <property type="match status" value="1"/>
</dbReference>
<evidence type="ECO:0000313" key="4">
    <source>
        <dbReference type="Proteomes" id="UP000319257"/>
    </source>
</evidence>
<keyword evidence="2" id="KW-0812">Transmembrane</keyword>
<dbReference type="InterPro" id="IPR002347">
    <property type="entry name" value="SDR_fam"/>
</dbReference>
<dbReference type="CDD" id="cd05233">
    <property type="entry name" value="SDR_c"/>
    <property type="match status" value="1"/>
</dbReference>
<dbReference type="GeneID" id="41978239"/>
<dbReference type="STRING" id="1093900.A0A507ADU7"/>
<organism evidence="3 4">
    <name type="scientific">Thyridium curvatum</name>
    <dbReference type="NCBI Taxonomy" id="1093900"/>
    <lineage>
        <taxon>Eukaryota</taxon>
        <taxon>Fungi</taxon>
        <taxon>Dikarya</taxon>
        <taxon>Ascomycota</taxon>
        <taxon>Pezizomycotina</taxon>
        <taxon>Sordariomycetes</taxon>
        <taxon>Sordariomycetidae</taxon>
        <taxon>Thyridiales</taxon>
        <taxon>Thyridiaceae</taxon>
        <taxon>Thyridium</taxon>
    </lineage>
</organism>
<dbReference type="EMBL" id="SKBQ01000091">
    <property type="protein sequence ID" value="TPX07295.1"/>
    <property type="molecule type" value="Genomic_DNA"/>
</dbReference>
<name>A0A507ADU7_9PEZI</name>
<dbReference type="Pfam" id="PF00106">
    <property type="entry name" value="adh_short"/>
    <property type="match status" value="1"/>
</dbReference>
<evidence type="ECO:0000256" key="2">
    <source>
        <dbReference type="SAM" id="Phobius"/>
    </source>
</evidence>
<dbReference type="OrthoDB" id="1933717at2759"/>
<dbReference type="AlphaFoldDB" id="A0A507ADU7"/>
<keyword evidence="2" id="KW-0472">Membrane</keyword>
<sequence>MSGSTPFPSFTKTWHQKPYAQISPSRPELSATGKFVVVTGGGVGIGLAISMAFAQAGAKTVAILGRRLEVLEAAANQIRSANSADTTTVLFETADISRRDSLAAAMSSFAQKTGAKIDILVSNAGILPNTSTVIESSVPDIREGLDINILGPLNLIQAAIPHTASNVCIFNISSGIGHLPAMPGGTWAYAATKMASVRMFDYLQFENPGMHIVNIQPGVVASAMNTKHGQMPPMDEAELPGNFVVWLASEEAKFLKGRYVWVNWDVQELRSRANEIEATSLLQVKLNGLDM</sequence>
<dbReference type="Gene3D" id="3.40.50.720">
    <property type="entry name" value="NAD(P)-binding Rossmann-like Domain"/>
    <property type="match status" value="1"/>
</dbReference>
<dbReference type="PRINTS" id="PR00081">
    <property type="entry name" value="GDHRDH"/>
</dbReference>
<comment type="similarity">
    <text evidence="1">Belongs to the short-chain dehydrogenases/reductases (SDR) family.</text>
</comment>
<keyword evidence="2" id="KW-1133">Transmembrane helix</keyword>